<dbReference type="InterPro" id="IPR013324">
    <property type="entry name" value="RNA_pol_sigma_r3/r4-like"/>
</dbReference>
<keyword evidence="5" id="KW-1185">Reference proteome</keyword>
<dbReference type="PANTHER" id="PTHR40083">
    <property type="entry name" value="UPF0122 PROTEIN CBO2450/CLC_2298"/>
    <property type="match status" value="1"/>
</dbReference>
<dbReference type="InterPro" id="IPR036388">
    <property type="entry name" value="WH-like_DNA-bd_sf"/>
</dbReference>
<dbReference type="NCBIfam" id="NF045758">
    <property type="entry name" value="YlxM"/>
    <property type="match status" value="1"/>
</dbReference>
<dbReference type="InterPro" id="IPR054831">
    <property type="entry name" value="UPF0122_fam_protein"/>
</dbReference>
<dbReference type="Pfam" id="PF04297">
    <property type="entry name" value="UPF0122"/>
    <property type="match status" value="1"/>
</dbReference>
<protein>
    <recommendedName>
        <fullName evidence="3">UPF0122 protein QQS35_06140</fullName>
    </recommendedName>
</protein>
<evidence type="ECO:0000256" key="3">
    <source>
        <dbReference type="HAMAP-Rule" id="MF_00245"/>
    </source>
</evidence>
<dbReference type="Proteomes" id="UP001235343">
    <property type="component" value="Unassembled WGS sequence"/>
</dbReference>
<dbReference type="GO" id="GO:0003677">
    <property type="term" value="F:DNA binding"/>
    <property type="evidence" value="ECO:0007669"/>
    <property type="project" value="UniProtKB-KW"/>
</dbReference>
<proteinExistence type="inferred from homology"/>
<dbReference type="SUPFAM" id="SSF88659">
    <property type="entry name" value="Sigma3 and sigma4 domains of RNA polymerase sigma factors"/>
    <property type="match status" value="1"/>
</dbReference>
<dbReference type="Gene3D" id="1.10.10.10">
    <property type="entry name" value="Winged helix-like DNA-binding domain superfamily/Winged helix DNA-binding domain"/>
    <property type="match status" value="1"/>
</dbReference>
<gene>
    <name evidence="4" type="ORF">QQS35_06140</name>
</gene>
<sequence>MLEKTTRVNFLFDFYQELLTPKQRNYMEMYYLEDYSLGEISETSEVSRQAVYDNIRRTESMLEAYEKKLQLYDKFQQRMHLIEQLEQMVVSHELKDIDSLIKSLRELD</sequence>
<dbReference type="HAMAP" id="MF_00245">
    <property type="entry name" value="UPF0122"/>
    <property type="match status" value="1"/>
</dbReference>
<evidence type="ECO:0000313" key="5">
    <source>
        <dbReference type="Proteomes" id="UP001235343"/>
    </source>
</evidence>
<dbReference type="RefSeq" id="WP_285931034.1">
    <property type="nucleotide sequence ID" value="NZ_JASTZU010000021.1"/>
</dbReference>
<organism evidence="4 5">
    <name type="scientific">Aquibacillus rhizosphaerae</name>
    <dbReference type="NCBI Taxonomy" id="3051431"/>
    <lineage>
        <taxon>Bacteria</taxon>
        <taxon>Bacillati</taxon>
        <taxon>Bacillota</taxon>
        <taxon>Bacilli</taxon>
        <taxon>Bacillales</taxon>
        <taxon>Bacillaceae</taxon>
        <taxon>Aquibacillus</taxon>
    </lineage>
</organism>
<dbReference type="NCBIfam" id="NF001068">
    <property type="entry name" value="PRK00118.1-4"/>
    <property type="match status" value="1"/>
</dbReference>
<accession>A0ABT7L4C8</accession>
<dbReference type="InterPro" id="IPR007394">
    <property type="entry name" value="UPF0122"/>
</dbReference>
<evidence type="ECO:0000313" key="4">
    <source>
        <dbReference type="EMBL" id="MDL4840035.1"/>
    </source>
</evidence>
<dbReference type="EMBL" id="JASTZU010000021">
    <property type="protein sequence ID" value="MDL4840035.1"/>
    <property type="molecule type" value="Genomic_DNA"/>
</dbReference>
<comment type="function">
    <text evidence="2 3">Might take part in the signal recognition particle (SRP) pathway. This is inferred from the conservation of its genetic proximity to ftsY/ffh. May be a regulatory protein.</text>
</comment>
<dbReference type="NCBIfam" id="NF001070">
    <property type="entry name" value="PRK00118.1-6"/>
    <property type="match status" value="1"/>
</dbReference>
<evidence type="ECO:0000256" key="1">
    <source>
        <dbReference type="ARBA" id="ARBA00008720"/>
    </source>
</evidence>
<reference evidence="4 5" key="1">
    <citation type="submission" date="2023-06" db="EMBL/GenBank/DDBJ databases">
        <title>Aquibacillus rhizosphaerae LR5S19.</title>
        <authorList>
            <person name="Sun J.-Q."/>
        </authorList>
    </citation>
    <scope>NUCLEOTIDE SEQUENCE [LARGE SCALE GENOMIC DNA]</scope>
    <source>
        <strain evidence="4 5">LR5S19</strain>
    </source>
</reference>
<comment type="similarity">
    <text evidence="1 3">Belongs to the UPF0122 family.</text>
</comment>
<dbReference type="PANTHER" id="PTHR40083:SF1">
    <property type="entry name" value="UPF0122 PROTEIN YLXM"/>
    <property type="match status" value="1"/>
</dbReference>
<comment type="caution">
    <text evidence="4">The sequence shown here is derived from an EMBL/GenBank/DDBJ whole genome shotgun (WGS) entry which is preliminary data.</text>
</comment>
<keyword evidence="4" id="KW-0238">DNA-binding</keyword>
<name>A0ABT7L4C8_9BACI</name>
<evidence type="ECO:0000256" key="2">
    <source>
        <dbReference type="ARBA" id="ARBA00024764"/>
    </source>
</evidence>